<evidence type="ECO:0000313" key="2">
    <source>
        <dbReference type="EMBL" id="MPC41718.1"/>
    </source>
</evidence>
<feature type="region of interest" description="Disordered" evidence="1">
    <location>
        <begin position="1"/>
        <end position="82"/>
    </location>
</feature>
<name>A0A5B7F9F8_PORTR</name>
<reference evidence="2 3" key="1">
    <citation type="submission" date="2019-05" db="EMBL/GenBank/DDBJ databases">
        <title>Another draft genome of Portunus trituberculatus and its Hox gene families provides insights of decapod evolution.</title>
        <authorList>
            <person name="Jeong J.-H."/>
            <person name="Song I."/>
            <person name="Kim S."/>
            <person name="Choi T."/>
            <person name="Kim D."/>
            <person name="Ryu S."/>
            <person name="Kim W."/>
        </authorList>
    </citation>
    <scope>NUCLEOTIDE SEQUENCE [LARGE SCALE GENOMIC DNA]</scope>
    <source>
        <tissue evidence="2">Muscle</tissue>
    </source>
</reference>
<proteinExistence type="predicted"/>
<organism evidence="2 3">
    <name type="scientific">Portunus trituberculatus</name>
    <name type="common">Swimming crab</name>
    <name type="synonym">Neptunus trituberculatus</name>
    <dbReference type="NCBI Taxonomy" id="210409"/>
    <lineage>
        <taxon>Eukaryota</taxon>
        <taxon>Metazoa</taxon>
        <taxon>Ecdysozoa</taxon>
        <taxon>Arthropoda</taxon>
        <taxon>Crustacea</taxon>
        <taxon>Multicrustacea</taxon>
        <taxon>Malacostraca</taxon>
        <taxon>Eumalacostraca</taxon>
        <taxon>Eucarida</taxon>
        <taxon>Decapoda</taxon>
        <taxon>Pleocyemata</taxon>
        <taxon>Brachyura</taxon>
        <taxon>Eubrachyura</taxon>
        <taxon>Portunoidea</taxon>
        <taxon>Portunidae</taxon>
        <taxon>Portuninae</taxon>
        <taxon>Portunus</taxon>
    </lineage>
</organism>
<gene>
    <name evidence="2" type="ORF">E2C01_035319</name>
</gene>
<protein>
    <submittedName>
        <fullName evidence="2">Uncharacterized protein</fullName>
    </submittedName>
</protein>
<dbReference type="EMBL" id="VSRR010005161">
    <property type="protein sequence ID" value="MPC41718.1"/>
    <property type="molecule type" value="Genomic_DNA"/>
</dbReference>
<accession>A0A5B7F9F8</accession>
<dbReference type="AlphaFoldDB" id="A0A5B7F9F8"/>
<evidence type="ECO:0000313" key="3">
    <source>
        <dbReference type="Proteomes" id="UP000324222"/>
    </source>
</evidence>
<sequence length="145" mass="14997">MRTGLTRTRGGHTKYPGFLRWGADTKSTSGTPFGAAVPHLAPRPSHTRPADPQHPRPSPPGMKGTDTGRNSSRKGNDAACSGAGLGPCESGHNYKSPGCEGRGGVCGAVHHVCREAAHSLIQVACGGAQVHGQTNVWPVSLGTER</sequence>
<comment type="caution">
    <text evidence="2">The sequence shown here is derived from an EMBL/GenBank/DDBJ whole genome shotgun (WGS) entry which is preliminary data.</text>
</comment>
<evidence type="ECO:0000256" key="1">
    <source>
        <dbReference type="SAM" id="MobiDB-lite"/>
    </source>
</evidence>
<keyword evidence="3" id="KW-1185">Reference proteome</keyword>
<dbReference type="Proteomes" id="UP000324222">
    <property type="component" value="Unassembled WGS sequence"/>
</dbReference>